<dbReference type="InterPro" id="IPR009664">
    <property type="entry name" value="Ppnp"/>
</dbReference>
<organism evidence="3">
    <name type="scientific">hydrothermal vent metagenome</name>
    <dbReference type="NCBI Taxonomy" id="652676"/>
    <lineage>
        <taxon>unclassified sequences</taxon>
        <taxon>metagenomes</taxon>
        <taxon>ecological metagenomes</taxon>
    </lineage>
</organism>
<dbReference type="CDD" id="cd20296">
    <property type="entry name" value="cupin_PpnP-like"/>
    <property type="match status" value="1"/>
</dbReference>
<dbReference type="PANTHER" id="PTHR36540">
    <property type="entry name" value="PYRIMIDINE/PURINE NUCLEOSIDE PHOSPHORYLASE"/>
    <property type="match status" value="1"/>
</dbReference>
<dbReference type="InterPro" id="IPR014710">
    <property type="entry name" value="RmlC-like_jellyroll"/>
</dbReference>
<evidence type="ECO:0000256" key="1">
    <source>
        <dbReference type="ARBA" id="ARBA00022676"/>
    </source>
</evidence>
<dbReference type="SUPFAM" id="SSF51182">
    <property type="entry name" value="RmlC-like cupins"/>
    <property type="match status" value="1"/>
</dbReference>
<keyword evidence="1" id="KW-0328">Glycosyltransferase</keyword>
<dbReference type="PANTHER" id="PTHR36540:SF1">
    <property type="entry name" value="PYRIMIDINE_PURINE NUCLEOSIDE PHOSPHORYLASE"/>
    <property type="match status" value="1"/>
</dbReference>
<sequence length="104" mass="11665">MSQFENVTIDKKANVYFGGGVTSRTIHFPNGEVKTLGMMQLGDYEFNTDKKELMEIQQGEVEVLLPGQDEWHRFSAGESFEVAAKASFKIKALSLADYCCSFID</sequence>
<keyword evidence="2" id="KW-0808">Transferase</keyword>
<accession>A0A3B0ZES6</accession>
<reference evidence="3" key="1">
    <citation type="submission" date="2018-06" db="EMBL/GenBank/DDBJ databases">
        <authorList>
            <person name="Zhirakovskaya E."/>
        </authorList>
    </citation>
    <scope>NUCLEOTIDE SEQUENCE</scope>
</reference>
<dbReference type="Gene3D" id="2.60.120.10">
    <property type="entry name" value="Jelly Rolls"/>
    <property type="match status" value="1"/>
</dbReference>
<evidence type="ECO:0000313" key="3">
    <source>
        <dbReference type="EMBL" id="VAW85957.1"/>
    </source>
</evidence>
<proteinExistence type="inferred from homology"/>
<evidence type="ECO:0000256" key="2">
    <source>
        <dbReference type="ARBA" id="ARBA00022679"/>
    </source>
</evidence>
<dbReference type="InterPro" id="IPR011051">
    <property type="entry name" value="RmlC_Cupin_sf"/>
</dbReference>
<dbReference type="AlphaFoldDB" id="A0A3B0ZES6"/>
<name>A0A3B0ZES6_9ZZZZ</name>
<dbReference type="GO" id="GO:0005829">
    <property type="term" value="C:cytosol"/>
    <property type="evidence" value="ECO:0007669"/>
    <property type="project" value="TreeGrafter"/>
</dbReference>
<dbReference type="GO" id="GO:0004731">
    <property type="term" value="F:purine-nucleoside phosphorylase activity"/>
    <property type="evidence" value="ECO:0007669"/>
    <property type="project" value="TreeGrafter"/>
</dbReference>
<protein>
    <submittedName>
        <fullName evidence="3">Cytoplasmic protein</fullName>
    </submittedName>
</protein>
<gene>
    <name evidence="3" type="ORF">MNBD_GAMMA17-1089</name>
</gene>
<dbReference type="Pfam" id="PF06865">
    <property type="entry name" value="Ppnp"/>
    <property type="match status" value="1"/>
</dbReference>
<dbReference type="GO" id="GO:0016154">
    <property type="term" value="F:pyrimidine-nucleoside phosphorylase activity"/>
    <property type="evidence" value="ECO:0007669"/>
    <property type="project" value="TreeGrafter"/>
</dbReference>
<dbReference type="HAMAP" id="MF_01537">
    <property type="entry name" value="Nucleos_phosphorylase_PpnP"/>
    <property type="match status" value="1"/>
</dbReference>
<dbReference type="EMBL" id="UOFQ01000033">
    <property type="protein sequence ID" value="VAW85957.1"/>
    <property type="molecule type" value="Genomic_DNA"/>
</dbReference>